<dbReference type="Proteomes" id="UP000249453">
    <property type="component" value="Unassembled WGS sequence"/>
</dbReference>
<gene>
    <name evidence="1" type="ORF">C7374_12036</name>
</gene>
<reference evidence="1 2" key="1">
    <citation type="submission" date="2018-06" db="EMBL/GenBank/DDBJ databases">
        <title>Genomic Encyclopedia of Type Strains, Phase IV (KMG-IV): sequencing the most valuable type-strain genomes for metagenomic binning, comparative biology and taxonomic classification.</title>
        <authorList>
            <person name="Goeker M."/>
        </authorList>
    </citation>
    <scope>NUCLEOTIDE SEQUENCE [LARGE SCALE GENOMIC DNA]</scope>
    <source>
        <strain evidence="1 2">DSM 26720</strain>
    </source>
</reference>
<evidence type="ECO:0000313" key="2">
    <source>
        <dbReference type="Proteomes" id="UP000249453"/>
    </source>
</evidence>
<name>A0A364JS92_9HYPH</name>
<protein>
    <submittedName>
        <fullName evidence="1">Uncharacterized protein</fullName>
    </submittedName>
</protein>
<dbReference type="EMBL" id="QLMK01000020">
    <property type="protein sequence ID" value="RAK25753.1"/>
    <property type="molecule type" value="Genomic_DNA"/>
</dbReference>
<sequence length="100" mass="11168">MSKIIGSKRMRSRERFDNPGSCGMTVPYLHHYLNYGLTHREAQSEKPIIGMAQIVSVLSPSSGHHIELAIGVREYDGIVAAKNVYAPRNFGFNARFCSEV</sequence>
<evidence type="ECO:0000313" key="1">
    <source>
        <dbReference type="EMBL" id="RAK25753.1"/>
    </source>
</evidence>
<proteinExistence type="predicted"/>
<accession>A0A364JS92</accession>
<keyword evidence="2" id="KW-1185">Reference proteome</keyword>
<dbReference type="RefSeq" id="WP_111576347.1">
    <property type="nucleotide sequence ID" value="NZ_JBHEEY010000019.1"/>
</dbReference>
<organism evidence="1 2">
    <name type="scientific">Falsochrobactrum ovis</name>
    <dbReference type="NCBI Taxonomy" id="1293442"/>
    <lineage>
        <taxon>Bacteria</taxon>
        <taxon>Pseudomonadati</taxon>
        <taxon>Pseudomonadota</taxon>
        <taxon>Alphaproteobacteria</taxon>
        <taxon>Hyphomicrobiales</taxon>
        <taxon>Brucellaceae</taxon>
        <taxon>Falsochrobactrum</taxon>
    </lineage>
</organism>
<comment type="caution">
    <text evidence="1">The sequence shown here is derived from an EMBL/GenBank/DDBJ whole genome shotgun (WGS) entry which is preliminary data.</text>
</comment>
<dbReference type="AlphaFoldDB" id="A0A364JS92"/>